<dbReference type="VEuPathDB" id="MicrosporidiaDB:M153_2350003324"/>
<sequence length="236" mass="28468">MAHLDHGRIEVLLSEFKDLPSKNDELLDFFEEQFLNKIKTSHIDSNAVDNLISYIKVYKSIKFHKPDELIDKFLNKKVLEFRAMALDILNEDYHAYDADFTLRNPDTWIKELVNEIIAMFFKVTDSNKSHEQQNQESNLKIMPDDEFDNMKYQIRLDLLQKLVNLFQKDSIEVFIGHQKFKQPGNQLVLNYIYFREILSKYVQIDNKLIDLLYENIEIKHRIDFQKIWQFWKENKR</sequence>
<evidence type="ECO:0000313" key="1">
    <source>
        <dbReference type="EMBL" id="KRH94508.1"/>
    </source>
</evidence>
<protein>
    <submittedName>
        <fullName evidence="1">Uncharacterized protein</fullName>
    </submittedName>
</protein>
<dbReference type="EMBL" id="LGUB01000064">
    <property type="protein sequence ID" value="KRH94508.1"/>
    <property type="molecule type" value="Genomic_DNA"/>
</dbReference>
<reference evidence="1 2" key="1">
    <citation type="submission" date="2015-07" db="EMBL/GenBank/DDBJ databases">
        <title>The genome of Pseudoloma neurophilia, a relevant intracellular parasite of the zebrafish.</title>
        <authorList>
            <person name="Ndikumana S."/>
            <person name="Pelin A."/>
            <person name="Sanders J."/>
            <person name="Corradi N."/>
        </authorList>
    </citation>
    <scope>NUCLEOTIDE SEQUENCE [LARGE SCALE GENOMIC DNA]</scope>
    <source>
        <strain evidence="1 2">MK1</strain>
    </source>
</reference>
<dbReference type="Proteomes" id="UP000051530">
    <property type="component" value="Unassembled WGS sequence"/>
</dbReference>
<comment type="caution">
    <text evidence="1">The sequence shown here is derived from an EMBL/GenBank/DDBJ whole genome shotgun (WGS) entry which is preliminary data.</text>
</comment>
<name>A0A0R0LZ05_9MICR</name>
<dbReference type="OrthoDB" id="2194483at2759"/>
<dbReference type="AlphaFoldDB" id="A0A0R0LZ05"/>
<evidence type="ECO:0000313" key="2">
    <source>
        <dbReference type="Proteomes" id="UP000051530"/>
    </source>
</evidence>
<organism evidence="1 2">
    <name type="scientific">Pseudoloma neurophilia</name>
    <dbReference type="NCBI Taxonomy" id="146866"/>
    <lineage>
        <taxon>Eukaryota</taxon>
        <taxon>Fungi</taxon>
        <taxon>Fungi incertae sedis</taxon>
        <taxon>Microsporidia</taxon>
        <taxon>Pseudoloma</taxon>
    </lineage>
</organism>
<gene>
    <name evidence="1" type="ORF">M153_2350003324</name>
</gene>
<accession>A0A0R0LZ05</accession>
<proteinExistence type="predicted"/>
<keyword evidence="2" id="KW-1185">Reference proteome</keyword>